<dbReference type="Pfam" id="PF00583">
    <property type="entry name" value="Acetyltransf_1"/>
    <property type="match status" value="1"/>
</dbReference>
<feature type="domain" description="N-acetyltransferase" evidence="1">
    <location>
        <begin position="1"/>
        <end position="152"/>
    </location>
</feature>
<dbReference type="EMBL" id="CP042582">
    <property type="protein sequence ID" value="QEX21412.1"/>
    <property type="molecule type" value="Genomic_DNA"/>
</dbReference>
<dbReference type="Gene3D" id="3.40.630.30">
    <property type="match status" value="1"/>
</dbReference>
<keyword evidence="3" id="KW-1185">Reference proteome</keyword>
<keyword evidence="2" id="KW-0808">Transferase</keyword>
<evidence type="ECO:0000313" key="3">
    <source>
        <dbReference type="Proteomes" id="UP000325797"/>
    </source>
</evidence>
<proteinExistence type="predicted"/>
<dbReference type="PROSITE" id="PS51186">
    <property type="entry name" value="GNAT"/>
    <property type="match status" value="1"/>
</dbReference>
<dbReference type="RefSeq" id="WP_151115923.1">
    <property type="nucleotide sequence ID" value="NZ_CP042582.1"/>
</dbReference>
<dbReference type="Proteomes" id="UP000325797">
    <property type="component" value="Chromosome"/>
</dbReference>
<name>A0A5J6MUU2_9PROT</name>
<dbReference type="InterPro" id="IPR000182">
    <property type="entry name" value="GNAT_dom"/>
</dbReference>
<evidence type="ECO:0000313" key="2">
    <source>
        <dbReference type="EMBL" id="QEX21412.1"/>
    </source>
</evidence>
<dbReference type="GO" id="GO:0016747">
    <property type="term" value="F:acyltransferase activity, transferring groups other than amino-acyl groups"/>
    <property type="evidence" value="ECO:0007669"/>
    <property type="project" value="InterPro"/>
</dbReference>
<organism evidence="2 3">
    <name type="scientific">Hypericibacter adhaerens</name>
    <dbReference type="NCBI Taxonomy" id="2602016"/>
    <lineage>
        <taxon>Bacteria</taxon>
        <taxon>Pseudomonadati</taxon>
        <taxon>Pseudomonadota</taxon>
        <taxon>Alphaproteobacteria</taxon>
        <taxon>Rhodospirillales</taxon>
        <taxon>Dongiaceae</taxon>
        <taxon>Hypericibacter</taxon>
    </lineage>
</organism>
<sequence>MDIRPEAAGDAEAIRRVTRAAFEGKAYSRQTEAAIIDALRAAGALTISLVAVEEGEILGHVAFSPVAVGGIDRGWYGLGPVAVRPDRQRQGIGQALIREGLRRIRQRSAAGVILVGDPGYYARFGFVSDPALRYRDVPSAYIQRLAFTKDVPSGEIAFHAAFDAR</sequence>
<protein>
    <submittedName>
        <fullName evidence="2">GCN5 family N-acetyltransferase</fullName>
    </submittedName>
</protein>
<dbReference type="CDD" id="cd04301">
    <property type="entry name" value="NAT_SF"/>
    <property type="match status" value="1"/>
</dbReference>
<dbReference type="KEGG" id="hadh:FRZ61_13370"/>
<dbReference type="InterPro" id="IPR016181">
    <property type="entry name" value="Acyl_CoA_acyltransferase"/>
</dbReference>
<evidence type="ECO:0000259" key="1">
    <source>
        <dbReference type="PROSITE" id="PS51186"/>
    </source>
</evidence>
<accession>A0A5J6MUU2</accession>
<dbReference type="SUPFAM" id="SSF55729">
    <property type="entry name" value="Acyl-CoA N-acyltransferases (Nat)"/>
    <property type="match status" value="1"/>
</dbReference>
<dbReference type="AlphaFoldDB" id="A0A5J6MUU2"/>
<dbReference type="OrthoDB" id="9797178at2"/>
<gene>
    <name evidence="2" type="ORF">FRZ61_13370</name>
</gene>
<reference evidence="2 3" key="1">
    <citation type="submission" date="2019-08" db="EMBL/GenBank/DDBJ databases">
        <title>Hyperibacter terrae gen. nov., sp. nov. and Hyperibacter viscosus sp. nov., two new members in the family Rhodospirillaceae isolated from the rhizosphere of Hypericum perforatum.</title>
        <authorList>
            <person name="Noviana Z."/>
        </authorList>
    </citation>
    <scope>NUCLEOTIDE SEQUENCE [LARGE SCALE GENOMIC DNA]</scope>
    <source>
        <strain evidence="2 3">R5959</strain>
    </source>
</reference>